<dbReference type="EMBL" id="CM042883">
    <property type="protein sequence ID" value="KAI4371910.1"/>
    <property type="molecule type" value="Genomic_DNA"/>
</dbReference>
<dbReference type="Proteomes" id="UP001057402">
    <property type="component" value="Chromosome 4"/>
</dbReference>
<evidence type="ECO:0000313" key="2">
    <source>
        <dbReference type="Proteomes" id="UP001057402"/>
    </source>
</evidence>
<organism evidence="1 2">
    <name type="scientific">Melastoma candidum</name>
    <dbReference type="NCBI Taxonomy" id="119954"/>
    <lineage>
        <taxon>Eukaryota</taxon>
        <taxon>Viridiplantae</taxon>
        <taxon>Streptophyta</taxon>
        <taxon>Embryophyta</taxon>
        <taxon>Tracheophyta</taxon>
        <taxon>Spermatophyta</taxon>
        <taxon>Magnoliopsida</taxon>
        <taxon>eudicotyledons</taxon>
        <taxon>Gunneridae</taxon>
        <taxon>Pentapetalae</taxon>
        <taxon>rosids</taxon>
        <taxon>malvids</taxon>
        <taxon>Myrtales</taxon>
        <taxon>Melastomataceae</taxon>
        <taxon>Melastomatoideae</taxon>
        <taxon>Melastomateae</taxon>
        <taxon>Melastoma</taxon>
    </lineage>
</organism>
<sequence>MVTRNGFNLGCVPPLITKEEGVVLFEDMVLGRAFEDMCAQIYYRGGSISSTFTKARKPFLSASSSSSSNRILWSVLTGITYTLSARAFQSAQ</sequence>
<reference evidence="2" key="1">
    <citation type="journal article" date="2023" name="Front. Plant Sci.">
        <title>Chromosomal-level genome assembly of Melastoma candidum provides insights into trichome evolution.</title>
        <authorList>
            <person name="Zhong Y."/>
            <person name="Wu W."/>
            <person name="Sun C."/>
            <person name="Zou P."/>
            <person name="Liu Y."/>
            <person name="Dai S."/>
            <person name="Zhou R."/>
        </authorList>
    </citation>
    <scope>NUCLEOTIDE SEQUENCE [LARGE SCALE GENOMIC DNA]</scope>
</reference>
<comment type="caution">
    <text evidence="1">The sequence shown here is derived from an EMBL/GenBank/DDBJ whole genome shotgun (WGS) entry which is preliminary data.</text>
</comment>
<name>A0ACB9QZ37_9MYRT</name>
<proteinExistence type="predicted"/>
<keyword evidence="2" id="KW-1185">Reference proteome</keyword>
<evidence type="ECO:0000313" key="1">
    <source>
        <dbReference type="EMBL" id="KAI4371910.1"/>
    </source>
</evidence>
<gene>
    <name evidence="1" type="ORF">MLD38_010206</name>
</gene>
<protein>
    <submittedName>
        <fullName evidence="1">Uncharacterized protein</fullName>
    </submittedName>
</protein>
<accession>A0ACB9QZ37</accession>